<feature type="transmembrane region" description="Helical" evidence="2">
    <location>
        <begin position="84"/>
        <end position="107"/>
    </location>
</feature>
<dbReference type="GO" id="GO:0004222">
    <property type="term" value="F:metalloendopeptidase activity"/>
    <property type="evidence" value="ECO:0007669"/>
    <property type="project" value="InterPro"/>
</dbReference>
<dbReference type="EMBL" id="JABSTV010001250">
    <property type="protein sequence ID" value="KAH7956914.1"/>
    <property type="molecule type" value="Genomic_DNA"/>
</dbReference>
<keyword evidence="2" id="KW-0812">Transmembrane</keyword>
<reference evidence="3" key="2">
    <citation type="submission" date="2021-09" db="EMBL/GenBank/DDBJ databases">
        <authorList>
            <person name="Jia N."/>
            <person name="Wang J."/>
            <person name="Shi W."/>
            <person name="Du L."/>
            <person name="Sun Y."/>
            <person name="Zhan W."/>
            <person name="Jiang J."/>
            <person name="Wang Q."/>
            <person name="Zhang B."/>
            <person name="Ji P."/>
            <person name="Sakyi L.B."/>
            <person name="Cui X."/>
            <person name="Yuan T."/>
            <person name="Jiang B."/>
            <person name="Yang W."/>
            <person name="Lam T.T.-Y."/>
            <person name="Chang Q."/>
            <person name="Ding S."/>
            <person name="Wang X."/>
            <person name="Zhu J."/>
            <person name="Ruan X."/>
            <person name="Zhao L."/>
            <person name="Wei J."/>
            <person name="Que T."/>
            <person name="Du C."/>
            <person name="Cheng J."/>
            <person name="Dai P."/>
            <person name="Han X."/>
            <person name="Huang E."/>
            <person name="Gao Y."/>
            <person name="Liu J."/>
            <person name="Shao H."/>
            <person name="Ye R."/>
            <person name="Li L."/>
            <person name="Wei W."/>
            <person name="Wang X."/>
            <person name="Wang C."/>
            <person name="Huo Q."/>
            <person name="Li W."/>
            <person name="Guo W."/>
            <person name="Chen H."/>
            <person name="Chen S."/>
            <person name="Zhou L."/>
            <person name="Zhou L."/>
            <person name="Ni X."/>
            <person name="Tian J."/>
            <person name="Zhou Y."/>
            <person name="Sheng Y."/>
            <person name="Liu T."/>
            <person name="Pan Y."/>
            <person name="Xia L."/>
            <person name="Li J."/>
            <person name="Zhao F."/>
            <person name="Cao W."/>
        </authorList>
    </citation>
    <scope>NUCLEOTIDE SEQUENCE</scope>
    <source>
        <strain evidence="3">Rsan-2018</strain>
        <tissue evidence="3">Larvae</tissue>
    </source>
</reference>
<evidence type="ECO:0000256" key="1">
    <source>
        <dbReference type="SAM" id="MobiDB-lite"/>
    </source>
</evidence>
<reference evidence="3" key="1">
    <citation type="journal article" date="2020" name="Cell">
        <title>Large-Scale Comparative Analyses of Tick Genomes Elucidate Their Genetic Diversity and Vector Capacities.</title>
        <authorList>
            <consortium name="Tick Genome and Microbiome Consortium (TIGMIC)"/>
            <person name="Jia N."/>
            <person name="Wang J."/>
            <person name="Shi W."/>
            <person name="Du L."/>
            <person name="Sun Y."/>
            <person name="Zhan W."/>
            <person name="Jiang J.F."/>
            <person name="Wang Q."/>
            <person name="Zhang B."/>
            <person name="Ji P."/>
            <person name="Bell-Sakyi L."/>
            <person name="Cui X.M."/>
            <person name="Yuan T.T."/>
            <person name="Jiang B.G."/>
            <person name="Yang W.F."/>
            <person name="Lam T.T."/>
            <person name="Chang Q.C."/>
            <person name="Ding S.J."/>
            <person name="Wang X.J."/>
            <person name="Zhu J.G."/>
            <person name="Ruan X.D."/>
            <person name="Zhao L."/>
            <person name="Wei J.T."/>
            <person name="Ye R.Z."/>
            <person name="Que T.C."/>
            <person name="Du C.H."/>
            <person name="Zhou Y.H."/>
            <person name="Cheng J.X."/>
            <person name="Dai P.F."/>
            <person name="Guo W.B."/>
            <person name="Han X.H."/>
            <person name="Huang E.J."/>
            <person name="Li L.F."/>
            <person name="Wei W."/>
            <person name="Gao Y.C."/>
            <person name="Liu J.Z."/>
            <person name="Shao H.Z."/>
            <person name="Wang X."/>
            <person name="Wang C.C."/>
            <person name="Yang T.C."/>
            <person name="Huo Q.B."/>
            <person name="Li W."/>
            <person name="Chen H.Y."/>
            <person name="Chen S.E."/>
            <person name="Zhou L.G."/>
            <person name="Ni X.B."/>
            <person name="Tian J.H."/>
            <person name="Sheng Y."/>
            <person name="Liu T."/>
            <person name="Pan Y.S."/>
            <person name="Xia L.Y."/>
            <person name="Li J."/>
            <person name="Zhao F."/>
            <person name="Cao W.C."/>
        </authorList>
    </citation>
    <scope>NUCLEOTIDE SEQUENCE</scope>
    <source>
        <strain evidence="3">Rsan-2018</strain>
    </source>
</reference>
<dbReference type="Proteomes" id="UP000821837">
    <property type="component" value="Unassembled WGS sequence"/>
</dbReference>
<dbReference type="InterPro" id="IPR000718">
    <property type="entry name" value="Peptidase_M13"/>
</dbReference>
<accession>A0A9D4SYZ2</accession>
<feature type="compositionally biased region" description="Low complexity" evidence="1">
    <location>
        <begin position="49"/>
        <end position="60"/>
    </location>
</feature>
<gene>
    <name evidence="3" type="ORF">HPB52_013551</name>
</gene>
<dbReference type="Gene3D" id="3.40.390.10">
    <property type="entry name" value="Collagenase (Catalytic Domain)"/>
    <property type="match status" value="1"/>
</dbReference>
<dbReference type="PROSITE" id="PS51885">
    <property type="entry name" value="NEPRILYSIN"/>
    <property type="match status" value="1"/>
</dbReference>
<keyword evidence="2" id="KW-0472">Membrane</keyword>
<evidence type="ECO:0000256" key="2">
    <source>
        <dbReference type="SAM" id="Phobius"/>
    </source>
</evidence>
<sequence>MSIATSAASKRMYSGPPTMAPPGKLYNPAFGEHGEQQLRQRRASPIDDAASPMPGSSPAAVTEGEEKVVVAKARYEVSRRAYEMCIFVSSAAIILVFIGMLLFVLAFNEEITKVIQTPVDLKPILKDLYCKTKLCRSFTALNLYNVYAAREVISYINFSRDPCNEFYEYVCEGYLQEALNDRFKWTAPGLDYARFSSVLDGIYRRNVSNGPVWERKFVPDNLWELASPLYERCLQGDAAAVDLPKDLDDYFRNANSDLSATLVEAYKLVPLVNLVVTTAFPWIKDVNQSVPTMEMSRVRPLMDTTYVAAPSSLTYMADLIREIWNGVTPNNSIGVADADNLADIEAAIAEDEVEKEIAAYLRNYGRYTDQGKIRVMFPVGLKALQNITGTGSHSHTIKGRDKRKIEWLHVAARLALASGSEPAASAAVTLMTGVLGKAHNERRCMTLFDTEVRPFAFDRVRAMVHTDETAARVKKLDAQFREYARKLADNATFGGPTLQERIEIRVDTIPVLYMYPFSEYTDGEVGQYPLTRLVYTPVTVPTNASFWEHLRLVKEAIFDVGMRDTFLNTNLSWVHYSPLAHEPFFAWEIGSIYIPPLFYERIRTMTDVKDDEGM</sequence>
<name>A0A9D4SYZ2_RHISA</name>
<proteinExistence type="predicted"/>
<keyword evidence="4" id="KW-1185">Reference proteome</keyword>
<feature type="region of interest" description="Disordered" evidence="1">
    <location>
        <begin position="1"/>
        <end position="61"/>
    </location>
</feature>
<evidence type="ECO:0000313" key="4">
    <source>
        <dbReference type="Proteomes" id="UP000821837"/>
    </source>
</evidence>
<organism evidence="3 4">
    <name type="scientific">Rhipicephalus sanguineus</name>
    <name type="common">Brown dog tick</name>
    <name type="synonym">Ixodes sanguineus</name>
    <dbReference type="NCBI Taxonomy" id="34632"/>
    <lineage>
        <taxon>Eukaryota</taxon>
        <taxon>Metazoa</taxon>
        <taxon>Ecdysozoa</taxon>
        <taxon>Arthropoda</taxon>
        <taxon>Chelicerata</taxon>
        <taxon>Arachnida</taxon>
        <taxon>Acari</taxon>
        <taxon>Parasitiformes</taxon>
        <taxon>Ixodida</taxon>
        <taxon>Ixodoidea</taxon>
        <taxon>Ixodidae</taxon>
        <taxon>Rhipicephalinae</taxon>
        <taxon>Rhipicephalus</taxon>
        <taxon>Rhipicephalus</taxon>
    </lineage>
</organism>
<dbReference type="SUPFAM" id="SSF55486">
    <property type="entry name" value="Metalloproteases ('zincins'), catalytic domain"/>
    <property type="match status" value="1"/>
</dbReference>
<dbReference type="Gene3D" id="1.10.1380.10">
    <property type="entry name" value="Neutral endopeptidase , domain2"/>
    <property type="match status" value="1"/>
</dbReference>
<dbReference type="AlphaFoldDB" id="A0A9D4SYZ2"/>
<protein>
    <submittedName>
        <fullName evidence="3">Uncharacterized protein</fullName>
    </submittedName>
</protein>
<dbReference type="InterPro" id="IPR042089">
    <property type="entry name" value="Peptidase_M13_dom_2"/>
</dbReference>
<dbReference type="InterPro" id="IPR024079">
    <property type="entry name" value="MetalloPept_cat_dom_sf"/>
</dbReference>
<dbReference type="VEuPathDB" id="VectorBase:RSAN_051695"/>
<dbReference type="GO" id="GO:0006508">
    <property type="term" value="P:proteolysis"/>
    <property type="evidence" value="ECO:0007669"/>
    <property type="project" value="InterPro"/>
</dbReference>
<comment type="caution">
    <text evidence="3">The sequence shown here is derived from an EMBL/GenBank/DDBJ whole genome shotgun (WGS) entry which is preliminary data.</text>
</comment>
<evidence type="ECO:0000313" key="3">
    <source>
        <dbReference type="EMBL" id="KAH7956914.1"/>
    </source>
</evidence>
<keyword evidence="2" id="KW-1133">Transmembrane helix</keyword>